<reference evidence="1 2" key="1">
    <citation type="submission" date="2024-01" db="EMBL/GenBank/DDBJ databases">
        <authorList>
            <person name="Waweru B."/>
        </authorList>
    </citation>
    <scope>NUCLEOTIDE SEQUENCE [LARGE SCALE GENOMIC DNA]</scope>
</reference>
<protein>
    <submittedName>
        <fullName evidence="1">Uncharacterized protein</fullName>
    </submittedName>
</protein>
<dbReference type="Proteomes" id="UP001314170">
    <property type="component" value="Unassembled WGS sequence"/>
</dbReference>
<comment type="caution">
    <text evidence="1">The sequence shown here is derived from an EMBL/GenBank/DDBJ whole genome shotgun (WGS) entry which is preliminary data.</text>
</comment>
<dbReference type="EMBL" id="CAWUPB010001179">
    <property type="protein sequence ID" value="CAK7350008.1"/>
    <property type="molecule type" value="Genomic_DNA"/>
</dbReference>
<dbReference type="AlphaFoldDB" id="A0AAV1SG49"/>
<organism evidence="1 2">
    <name type="scientific">Dovyalis caffra</name>
    <dbReference type="NCBI Taxonomy" id="77055"/>
    <lineage>
        <taxon>Eukaryota</taxon>
        <taxon>Viridiplantae</taxon>
        <taxon>Streptophyta</taxon>
        <taxon>Embryophyta</taxon>
        <taxon>Tracheophyta</taxon>
        <taxon>Spermatophyta</taxon>
        <taxon>Magnoliopsida</taxon>
        <taxon>eudicotyledons</taxon>
        <taxon>Gunneridae</taxon>
        <taxon>Pentapetalae</taxon>
        <taxon>rosids</taxon>
        <taxon>fabids</taxon>
        <taxon>Malpighiales</taxon>
        <taxon>Salicaceae</taxon>
        <taxon>Flacourtieae</taxon>
        <taxon>Dovyalis</taxon>
    </lineage>
</organism>
<accession>A0AAV1SG49</accession>
<keyword evidence="2" id="KW-1185">Reference proteome</keyword>
<name>A0AAV1SG49_9ROSI</name>
<gene>
    <name evidence="1" type="ORF">DCAF_LOCUS22732</name>
</gene>
<evidence type="ECO:0000313" key="2">
    <source>
        <dbReference type="Proteomes" id="UP001314170"/>
    </source>
</evidence>
<sequence>MKWRTPQLEPPCSDFHEHSLDPELFLDPEVPKPHARNSILLRVLLVMQRRIGLDLFHYIG</sequence>
<evidence type="ECO:0000313" key="1">
    <source>
        <dbReference type="EMBL" id="CAK7350008.1"/>
    </source>
</evidence>
<proteinExistence type="predicted"/>